<name>A0A915LDI3_MELJA</name>
<reference evidence="5" key="1">
    <citation type="submission" date="2022-11" db="UniProtKB">
        <authorList>
            <consortium name="WormBaseParasite"/>
        </authorList>
    </citation>
    <scope>IDENTIFICATION</scope>
</reference>
<dbReference type="InterPro" id="IPR011009">
    <property type="entry name" value="Kinase-like_dom_sf"/>
</dbReference>
<dbReference type="AlphaFoldDB" id="A0A915LDI3"/>
<dbReference type="GO" id="GO:0004672">
    <property type="term" value="F:protein kinase activity"/>
    <property type="evidence" value="ECO:0007669"/>
    <property type="project" value="InterPro"/>
</dbReference>
<evidence type="ECO:0000256" key="1">
    <source>
        <dbReference type="SAM" id="MobiDB-lite"/>
    </source>
</evidence>
<dbReference type="PROSITE" id="PS50011">
    <property type="entry name" value="PROTEIN_KINASE_DOM"/>
    <property type="match status" value="1"/>
</dbReference>
<evidence type="ECO:0000256" key="2">
    <source>
        <dbReference type="SAM" id="SignalP"/>
    </source>
</evidence>
<proteinExistence type="predicted"/>
<feature type="chain" id="PRO_5037066951" evidence="2">
    <location>
        <begin position="23"/>
        <end position="556"/>
    </location>
</feature>
<feature type="compositionally biased region" description="Polar residues" evidence="1">
    <location>
        <begin position="93"/>
        <end position="107"/>
    </location>
</feature>
<dbReference type="InterPro" id="IPR000719">
    <property type="entry name" value="Prot_kinase_dom"/>
</dbReference>
<organism evidence="4 5">
    <name type="scientific">Meloidogyne javanica</name>
    <name type="common">Root-knot nematode worm</name>
    <dbReference type="NCBI Taxonomy" id="6303"/>
    <lineage>
        <taxon>Eukaryota</taxon>
        <taxon>Metazoa</taxon>
        <taxon>Ecdysozoa</taxon>
        <taxon>Nematoda</taxon>
        <taxon>Chromadorea</taxon>
        <taxon>Rhabditida</taxon>
        <taxon>Tylenchina</taxon>
        <taxon>Tylenchomorpha</taxon>
        <taxon>Tylenchoidea</taxon>
        <taxon>Meloidogynidae</taxon>
        <taxon>Meloidogyninae</taxon>
        <taxon>Meloidogyne</taxon>
        <taxon>Meloidogyne incognita group</taxon>
    </lineage>
</organism>
<dbReference type="GO" id="GO:0005524">
    <property type="term" value="F:ATP binding"/>
    <property type="evidence" value="ECO:0007669"/>
    <property type="project" value="InterPro"/>
</dbReference>
<feature type="signal peptide" evidence="2">
    <location>
        <begin position="1"/>
        <end position="22"/>
    </location>
</feature>
<dbReference type="Proteomes" id="UP000887561">
    <property type="component" value="Unplaced"/>
</dbReference>
<feature type="domain" description="Protein kinase" evidence="3">
    <location>
        <begin position="318"/>
        <end position="556"/>
    </location>
</feature>
<dbReference type="SUPFAM" id="SSF56112">
    <property type="entry name" value="Protein kinase-like (PK-like)"/>
    <property type="match status" value="1"/>
</dbReference>
<evidence type="ECO:0000313" key="4">
    <source>
        <dbReference type="Proteomes" id="UP000887561"/>
    </source>
</evidence>
<sequence length="556" mass="63189">MRFPARNSTIFILFYLISPGHGRSTELISPEDLPGRNYLDPVKGNIKDAQISPAHGLNALKLQTKTLMEQALINLKAPEDLPEKKYLDPIKENPTQKSPKKNYNSTNDKSKFLQTDGLADIQFPRIKTSLQGYDDELLSLRPKIKSAKDKSAYLSRDKHTKVFRKSDIFEESQTTAKHKPKKHIKSSLTKQSSCQSCPESLLTNNGDEAESHSNYDNLYHTTDDIFVHGLKPIRTKKGGNYENESLFDGSERISLIERYSKVESSISSQPVISSQPLNETHLDLTQQYSENDENITNGEFALIEFKSEMIKKHRFVKVALKEMIGNGGVAEVYKGLCCDTRNEIEVAVKLVGFNTINIGTGKGPETLEDLLSDPKNEMRVFKAFHKEYNGYSEESGIIEMIDGGEISTVRYSEYAETKHDFKYVIITELGTKNFLKYIGDKIYERNGLSESELKEELVKPATVQLRMHNVAIHMDFKPQNLVFNSKNELKAIDFGGSLLFADIDVEKEVPDYASTKTDTWEFGILIFQMILLNENRYSTIDLDRWLYDVKLIKLGS</sequence>
<evidence type="ECO:0000259" key="3">
    <source>
        <dbReference type="PROSITE" id="PS50011"/>
    </source>
</evidence>
<dbReference type="Gene3D" id="1.10.510.10">
    <property type="entry name" value="Transferase(Phosphotransferase) domain 1"/>
    <property type="match status" value="1"/>
</dbReference>
<dbReference type="Gene3D" id="3.30.200.20">
    <property type="entry name" value="Phosphorylase Kinase, domain 1"/>
    <property type="match status" value="1"/>
</dbReference>
<feature type="region of interest" description="Disordered" evidence="1">
    <location>
        <begin position="87"/>
        <end position="111"/>
    </location>
</feature>
<protein>
    <submittedName>
        <fullName evidence="5">Protein kinase domain-containing protein</fullName>
    </submittedName>
</protein>
<keyword evidence="4" id="KW-1185">Reference proteome</keyword>
<dbReference type="WBParaSite" id="scaffold10743_cov238.g15037">
    <property type="protein sequence ID" value="scaffold10743_cov238.g15037"/>
    <property type="gene ID" value="scaffold10743_cov238.g15037"/>
</dbReference>
<accession>A0A915LDI3</accession>
<dbReference type="SMART" id="SM00220">
    <property type="entry name" value="S_TKc"/>
    <property type="match status" value="1"/>
</dbReference>
<keyword evidence="2" id="KW-0732">Signal</keyword>
<evidence type="ECO:0000313" key="5">
    <source>
        <dbReference type="WBParaSite" id="scaffold10743_cov238.g15037"/>
    </source>
</evidence>